<evidence type="ECO:0000313" key="2">
    <source>
        <dbReference type="Proteomes" id="UP000464186"/>
    </source>
</evidence>
<dbReference type="InterPro" id="IPR029058">
    <property type="entry name" value="AB_hydrolase_fold"/>
</dbReference>
<gene>
    <name evidence="1" type="ORF">GU243_21645</name>
</gene>
<keyword evidence="2" id="KW-1185">Reference proteome</keyword>
<dbReference type="Proteomes" id="UP000464186">
    <property type="component" value="Chromosome"/>
</dbReference>
<organism evidence="1 2">
    <name type="scientific">Pseudarthrobacter psychrotolerans</name>
    <dbReference type="NCBI Taxonomy" id="2697569"/>
    <lineage>
        <taxon>Bacteria</taxon>
        <taxon>Bacillati</taxon>
        <taxon>Actinomycetota</taxon>
        <taxon>Actinomycetes</taxon>
        <taxon>Micrococcales</taxon>
        <taxon>Micrococcaceae</taxon>
        <taxon>Pseudarthrobacter</taxon>
    </lineage>
</organism>
<dbReference type="EMBL" id="CP047898">
    <property type="protein sequence ID" value="QHK21838.1"/>
    <property type="molecule type" value="Genomic_DNA"/>
</dbReference>
<dbReference type="SUPFAM" id="SSF53474">
    <property type="entry name" value="alpha/beta-Hydrolases"/>
    <property type="match status" value="1"/>
</dbReference>
<reference evidence="1 2" key="1">
    <citation type="submission" date="2020-01" db="EMBL/GenBank/DDBJ databases">
        <title>Pseudarthrobacter psychrotolerans sp. nov., isolated from antarctic soil.</title>
        <authorList>
            <person name="Shin Y."/>
            <person name="Park W."/>
        </authorList>
    </citation>
    <scope>NUCLEOTIDE SEQUENCE [LARGE SCALE GENOMIC DNA]</scope>
    <source>
        <strain evidence="1 2">YJ56</strain>
    </source>
</reference>
<keyword evidence="1" id="KW-0378">Hydrolase</keyword>
<dbReference type="AlphaFoldDB" id="A0A6P1NRQ2"/>
<name>A0A6P1NRQ2_9MICC</name>
<sequence length="258" mass="28049">MGPIRVILLPGSVLPAQPAYGALIEALGPDVQAIAKDLELYAGDEPPPGWSLDNEIDGVLREAGARGWETFHLVGYSGGGAAALAFTTKHPGRLLSLTLLEPAWAGNWDWSPAHAELWKAYDPLDSLPPEQFMAAFARLGVKPDVVLPPPAPGSPPPWMAKRPAGIRAFLRNFKSYDLDRGRLAAFGEPVLYVLGGLSNPDEYGEIADRLAAVFPDFRLEVFEGRHHFDPPHRIEPERLAGMLRGHWERAESAQEAAG</sequence>
<evidence type="ECO:0000313" key="1">
    <source>
        <dbReference type="EMBL" id="QHK21838.1"/>
    </source>
</evidence>
<protein>
    <submittedName>
        <fullName evidence="1">Alpha/beta hydrolase</fullName>
    </submittedName>
</protein>
<dbReference type="Gene3D" id="3.40.50.1820">
    <property type="entry name" value="alpha/beta hydrolase"/>
    <property type="match status" value="1"/>
</dbReference>
<dbReference type="GO" id="GO:0016787">
    <property type="term" value="F:hydrolase activity"/>
    <property type="evidence" value="ECO:0007669"/>
    <property type="project" value="UniProtKB-KW"/>
</dbReference>
<accession>A0A6P1NRQ2</accession>
<dbReference type="KEGG" id="psey:GU243_21645"/>
<proteinExistence type="predicted"/>